<evidence type="ECO:0000313" key="16">
    <source>
        <dbReference type="Proteomes" id="UP000426772"/>
    </source>
</evidence>
<keyword evidence="5 11" id="KW-0812">Transmembrane</keyword>
<evidence type="ECO:0000256" key="8">
    <source>
        <dbReference type="ARBA" id="ARBA00023114"/>
    </source>
</evidence>
<evidence type="ECO:0000256" key="7">
    <source>
        <dbReference type="ARBA" id="ARBA00023065"/>
    </source>
</evidence>
<evidence type="ECO:0000256" key="10">
    <source>
        <dbReference type="ARBA" id="ARBA00023237"/>
    </source>
</evidence>
<keyword evidence="6 12" id="KW-0732">Signal</keyword>
<evidence type="ECO:0000313" key="15">
    <source>
        <dbReference type="Proteomes" id="UP000241538"/>
    </source>
</evidence>
<dbReference type="InterPro" id="IPR001897">
    <property type="entry name" value="Porin_gammaproteobac"/>
</dbReference>
<evidence type="ECO:0000313" key="13">
    <source>
        <dbReference type="EMBL" id="AVV38524.1"/>
    </source>
</evidence>
<evidence type="ECO:0000256" key="1">
    <source>
        <dbReference type="ARBA" id="ARBA00004571"/>
    </source>
</evidence>
<proteinExistence type="inferred from homology"/>
<evidence type="ECO:0000313" key="14">
    <source>
        <dbReference type="EMBL" id="TXL77768.1"/>
    </source>
</evidence>
<dbReference type="EMBL" id="CP028349">
    <property type="protein sequence ID" value="AVV38524.1"/>
    <property type="molecule type" value="Genomic_DNA"/>
</dbReference>
<name>A0AAN1NSG1_9GAMM</name>
<evidence type="ECO:0000256" key="9">
    <source>
        <dbReference type="ARBA" id="ARBA00023136"/>
    </source>
</evidence>
<dbReference type="PROSITE" id="PS00576">
    <property type="entry name" value="GRAM_NEG_PORIN"/>
    <property type="match status" value="1"/>
</dbReference>
<evidence type="ECO:0000256" key="12">
    <source>
        <dbReference type="SAM" id="SignalP"/>
    </source>
</evidence>
<dbReference type="PRINTS" id="PR00183">
    <property type="entry name" value="ECOLIPORIN"/>
</dbReference>
<keyword evidence="8 11" id="KW-0626">Porin</keyword>
<dbReference type="InterPro" id="IPR013793">
    <property type="entry name" value="Porin_Gram-ve_CS"/>
</dbReference>
<keyword evidence="9 11" id="KW-0472">Membrane</keyword>
<feature type="chain" id="PRO_5042876565" evidence="12">
    <location>
        <begin position="23"/>
        <end position="372"/>
    </location>
</feature>
<dbReference type="InterPro" id="IPR023614">
    <property type="entry name" value="Porin_dom_sf"/>
</dbReference>
<dbReference type="Pfam" id="PF00267">
    <property type="entry name" value="Porin_1"/>
    <property type="match status" value="1"/>
</dbReference>
<dbReference type="CDD" id="cd00342">
    <property type="entry name" value="gram_neg_porins"/>
    <property type="match status" value="1"/>
</dbReference>
<evidence type="ECO:0000256" key="6">
    <source>
        <dbReference type="ARBA" id="ARBA00022729"/>
    </source>
</evidence>
<dbReference type="PRINTS" id="PR00182">
    <property type="entry name" value="ECOLNEIPORIN"/>
</dbReference>
<evidence type="ECO:0000256" key="3">
    <source>
        <dbReference type="ARBA" id="ARBA00022448"/>
    </source>
</evidence>
<comment type="similarity">
    <text evidence="2 11">Belongs to the Gram-negative porin family.</text>
</comment>
<dbReference type="Proteomes" id="UP000241538">
    <property type="component" value="Chromosome"/>
</dbReference>
<dbReference type="Gene3D" id="2.40.160.10">
    <property type="entry name" value="Porin"/>
    <property type="match status" value="1"/>
</dbReference>
<dbReference type="RefSeq" id="WP_033783713.1">
    <property type="nucleotide sequence ID" value="NZ_CP028349.1"/>
</dbReference>
<keyword evidence="4" id="KW-1134">Transmembrane beta strand</keyword>
<dbReference type="NCBIfam" id="NF007841">
    <property type="entry name" value="PRK10554.1"/>
    <property type="match status" value="1"/>
</dbReference>
<keyword evidence="10 11" id="KW-0998">Cell outer membrane</keyword>
<dbReference type="InterPro" id="IPR050298">
    <property type="entry name" value="Gram-neg_bact_OMP"/>
</dbReference>
<dbReference type="GO" id="GO:0034220">
    <property type="term" value="P:monoatomic ion transmembrane transport"/>
    <property type="evidence" value="ECO:0007669"/>
    <property type="project" value="InterPro"/>
</dbReference>
<dbReference type="InterPro" id="IPR001702">
    <property type="entry name" value="Porin_Gram-ve"/>
</dbReference>
<dbReference type="AlphaFoldDB" id="A0AAN1NSG1"/>
<comment type="subcellular location">
    <subcellularLocation>
        <location evidence="1 11">Cell outer membrane</location>
        <topology evidence="1 11">Multi-pass membrane protein</topology>
    </subcellularLocation>
</comment>
<dbReference type="SUPFAM" id="SSF56935">
    <property type="entry name" value="Porins"/>
    <property type="match status" value="1"/>
</dbReference>
<dbReference type="GO" id="GO:0009279">
    <property type="term" value="C:cell outer membrane"/>
    <property type="evidence" value="ECO:0007669"/>
    <property type="project" value="UniProtKB-SubCell"/>
</dbReference>
<dbReference type="PANTHER" id="PTHR34501">
    <property type="entry name" value="PROTEIN YDDL-RELATED"/>
    <property type="match status" value="1"/>
</dbReference>
<keyword evidence="7 11" id="KW-0406">Ion transport</keyword>
<sequence length="372" mass="40558">MKRRVLSLVIPALLVAAGSANAAEIYNKDGNKLDLFGKVDGLHYFSDNDSSDGDQSYVRFGFKGETEISNELTGYGQWEYQAALNNAESQGTADSFTRVGFAGVKFGDAGSFDYGRNYGVAYDIGAWTDVLPEFGGDTYGADNFMYQRGNGMATYRNNNFFGLVDGWNFAVQYQGKNGNSSESPNGRDVLGQNGDGWGLSTTYDLGQGFGIGAAAFQSDRTNDQNSATSGILGRGDKAEVYTGGLKYDANNVYLAAMYSRAYNATRFGDSSDASSAYGYADKADNWELVAQYQFDFGLRPSLAYVTSRGTDVQNWGKQNLKKYIDVGATYYFNKNMSTYVDYQINLLDDNAFTDAAGINTDDVVALGLVYQF</sequence>
<gene>
    <name evidence="14" type="primary">ompC</name>
    <name evidence="13" type="ORF">C9381_15525</name>
    <name evidence="14" type="ORF">D9O29_13290</name>
</gene>
<dbReference type="GO" id="GO:0015288">
    <property type="term" value="F:porin activity"/>
    <property type="evidence" value="ECO:0007669"/>
    <property type="project" value="UniProtKB-KW"/>
</dbReference>
<reference evidence="14 16" key="2">
    <citation type="submission" date="2018-10" db="EMBL/GenBank/DDBJ databases">
        <title>Draft genome sequence of Pantoea vagans isolated from corpses of the sugarcane aphid Melanaphis sacchari Zehntner.</title>
        <authorList>
            <person name="Toledo E."/>
            <person name="Pena G."/>
            <person name="Lozano L."/>
        </authorList>
    </citation>
    <scope>NUCLEOTIDE SEQUENCE [LARGE SCALE GENOMIC DNA]</scope>
    <source>
        <strain evidence="14 16">ET-90</strain>
    </source>
</reference>
<accession>A0AAN1NSG1</accession>
<evidence type="ECO:0000256" key="11">
    <source>
        <dbReference type="RuleBase" id="RU000469"/>
    </source>
</evidence>
<organism evidence="13 15">
    <name type="scientific">Pantoea vagans</name>
    <dbReference type="NCBI Taxonomy" id="470934"/>
    <lineage>
        <taxon>Bacteria</taxon>
        <taxon>Pseudomonadati</taxon>
        <taxon>Pseudomonadota</taxon>
        <taxon>Gammaproteobacteria</taxon>
        <taxon>Enterobacterales</taxon>
        <taxon>Erwiniaceae</taxon>
        <taxon>Pantoea</taxon>
    </lineage>
</organism>
<dbReference type="EMBL" id="RCNL01000005">
    <property type="protein sequence ID" value="TXL77768.1"/>
    <property type="molecule type" value="Genomic_DNA"/>
</dbReference>
<evidence type="ECO:0000256" key="4">
    <source>
        <dbReference type="ARBA" id="ARBA00022452"/>
    </source>
</evidence>
<evidence type="ECO:0000256" key="5">
    <source>
        <dbReference type="ARBA" id="ARBA00022692"/>
    </source>
</evidence>
<reference evidence="13 15" key="1">
    <citation type="journal article" date="2018" name="Int J Genomics">
        <title>Comparative Genomics Analysis of Plasmid pPV989-94 from a Clinical Isolate of Pantoea vagans PV989.</title>
        <authorList>
            <person name="Xu L."/>
            <person name="Yin M."/>
            <person name="Zhu T."/>
            <person name="Lu J."/>
            <person name="Bao Q."/>
        </authorList>
    </citation>
    <scope>NUCLEOTIDE SEQUENCE [LARGE SCALE GENOMIC DNA]</scope>
    <source>
        <strain evidence="13 15">PV989</strain>
    </source>
</reference>
<dbReference type="InterPro" id="IPR033900">
    <property type="entry name" value="Gram_neg_porin_domain"/>
</dbReference>
<evidence type="ECO:0000256" key="2">
    <source>
        <dbReference type="ARBA" id="ARBA00007539"/>
    </source>
</evidence>
<keyword evidence="16" id="KW-1185">Reference proteome</keyword>
<dbReference type="Proteomes" id="UP000426772">
    <property type="component" value="Unassembled WGS sequence"/>
</dbReference>
<feature type="signal peptide" evidence="12">
    <location>
        <begin position="1"/>
        <end position="22"/>
    </location>
</feature>
<dbReference type="GO" id="GO:0046930">
    <property type="term" value="C:pore complex"/>
    <property type="evidence" value="ECO:0007669"/>
    <property type="project" value="UniProtKB-KW"/>
</dbReference>
<protein>
    <submittedName>
        <fullName evidence="13">Porin</fullName>
    </submittedName>
</protein>
<comment type="subunit">
    <text evidence="11">Homotrimer.</text>
</comment>
<keyword evidence="3 11" id="KW-0813">Transport</keyword>
<dbReference type="PANTHER" id="PTHR34501:SF1">
    <property type="entry name" value="OUTER MEMBRANE PORIN C"/>
    <property type="match status" value="1"/>
</dbReference>